<keyword evidence="1" id="KW-1133">Transmembrane helix</keyword>
<feature type="transmembrane region" description="Helical" evidence="1">
    <location>
        <begin position="44"/>
        <end position="65"/>
    </location>
</feature>
<evidence type="ECO:0000313" key="2">
    <source>
        <dbReference type="EMBL" id="TXD69114.1"/>
    </source>
</evidence>
<evidence type="ECO:0000256" key="1">
    <source>
        <dbReference type="SAM" id="Phobius"/>
    </source>
</evidence>
<dbReference type="RefSeq" id="WP_111815914.1">
    <property type="nucleotide sequence ID" value="NZ_CBCRZQ010000005.1"/>
</dbReference>
<name>A0A5C6YQH5_9FLAO</name>
<dbReference type="AlphaFoldDB" id="A0A5C6YQH5"/>
<accession>A0A5C6YQH5</accession>
<organism evidence="2 3">
    <name type="scientific">Aequorivita lipolytica</name>
    <dbReference type="NCBI Taxonomy" id="153267"/>
    <lineage>
        <taxon>Bacteria</taxon>
        <taxon>Pseudomonadati</taxon>
        <taxon>Bacteroidota</taxon>
        <taxon>Flavobacteriia</taxon>
        <taxon>Flavobacteriales</taxon>
        <taxon>Flavobacteriaceae</taxon>
        <taxon>Aequorivita</taxon>
    </lineage>
</organism>
<evidence type="ECO:0000313" key="3">
    <source>
        <dbReference type="Proteomes" id="UP000321945"/>
    </source>
</evidence>
<proteinExistence type="predicted"/>
<keyword evidence="1" id="KW-0472">Membrane</keyword>
<dbReference type="EMBL" id="VORU01000006">
    <property type="protein sequence ID" value="TXD69114.1"/>
    <property type="molecule type" value="Genomic_DNA"/>
</dbReference>
<gene>
    <name evidence="2" type="ORF">ESV24_08700</name>
</gene>
<sequence length="231" mass="26980">MTTKKQNIVLRTILIIAIGCILVIKFIFVSVPEIWDIGSEIGEVTYDLSLAYIVTYLFYEVVVALPKKRDLKNIYATAKWLSFDIAYTGSTIIKPNLGIQPPSDIPTVKRGLTKADFETFCLLNKITDTYDFLWIRGTISPISYLEHFKNIQKKTNDHIEELFRFMSHLETDHIRLLNDIRKCAFMRIGYIYLDQKGMIEEKENLSFLCPMLYEFYQCTINLDTYIERLDV</sequence>
<dbReference type="Proteomes" id="UP000321945">
    <property type="component" value="Unassembled WGS sequence"/>
</dbReference>
<reference evidence="2 3" key="1">
    <citation type="submission" date="2019-08" db="EMBL/GenBank/DDBJ databases">
        <title>Genome of Aequorivita lipolytica Y10-2 (type strain).</title>
        <authorList>
            <person name="Bowman J.P."/>
        </authorList>
    </citation>
    <scope>NUCLEOTIDE SEQUENCE [LARGE SCALE GENOMIC DNA]</scope>
    <source>
        <strain evidence="2 3">Y10-2</strain>
    </source>
</reference>
<evidence type="ECO:0008006" key="4">
    <source>
        <dbReference type="Google" id="ProtNLM"/>
    </source>
</evidence>
<keyword evidence="3" id="KW-1185">Reference proteome</keyword>
<dbReference type="OrthoDB" id="1423175at2"/>
<keyword evidence="1" id="KW-0812">Transmembrane</keyword>
<feature type="transmembrane region" description="Helical" evidence="1">
    <location>
        <begin position="12"/>
        <end position="32"/>
    </location>
</feature>
<comment type="caution">
    <text evidence="2">The sequence shown here is derived from an EMBL/GenBank/DDBJ whole genome shotgun (WGS) entry which is preliminary data.</text>
</comment>
<protein>
    <recommendedName>
        <fullName evidence="4">DUF4760 domain-containing protein</fullName>
    </recommendedName>
</protein>